<evidence type="ECO:0000313" key="1">
    <source>
        <dbReference type="EMBL" id="KAI4370024.1"/>
    </source>
</evidence>
<gene>
    <name evidence="1" type="ORF">MLD38_018411</name>
</gene>
<evidence type="ECO:0000313" key="2">
    <source>
        <dbReference type="Proteomes" id="UP001057402"/>
    </source>
</evidence>
<keyword evidence="2" id="KW-1185">Reference proteome</keyword>
<dbReference type="Proteomes" id="UP001057402">
    <property type="component" value="Chromosome 5"/>
</dbReference>
<protein>
    <submittedName>
        <fullName evidence="1">Uncharacterized protein</fullName>
    </submittedName>
</protein>
<sequence length="310" mass="34620">MSQESPSTAGDLLTGPRSPSLDERIRLAVESDDQEEAVRLNTEGITLYPQDPKYPLGRAAANFFLNNYHEARADAMNALLLDPDNKIHRSQPFLYLSRSLVALMDYDSAFTMASAGLGIDPKDGGLIECLEFAQIAGIAKRDALRYAAGMDDDGDTFNGGEMWLKLENSAEAKGYRHDPEFHMKVFEARTEVLKLAKHLKEDERVLKSLGILLQVRFGENIGGGGNVSDFEWLGFQDDEKGNEDPLRETLREIISTVVNYTLPELMNLSLSLEEQERDGEPTTKEEAELDKVSSKGASRKRRRARVVYSD</sequence>
<dbReference type="EMBL" id="CM042884">
    <property type="protein sequence ID" value="KAI4370024.1"/>
    <property type="molecule type" value="Genomic_DNA"/>
</dbReference>
<name>A0ACB9QX88_9MYRT</name>
<comment type="caution">
    <text evidence="1">The sequence shown here is derived from an EMBL/GenBank/DDBJ whole genome shotgun (WGS) entry which is preliminary data.</text>
</comment>
<accession>A0ACB9QX88</accession>
<proteinExistence type="predicted"/>
<reference evidence="2" key="1">
    <citation type="journal article" date="2023" name="Front. Plant Sci.">
        <title>Chromosomal-level genome assembly of Melastoma candidum provides insights into trichome evolution.</title>
        <authorList>
            <person name="Zhong Y."/>
            <person name="Wu W."/>
            <person name="Sun C."/>
            <person name="Zou P."/>
            <person name="Liu Y."/>
            <person name="Dai S."/>
            <person name="Zhou R."/>
        </authorList>
    </citation>
    <scope>NUCLEOTIDE SEQUENCE [LARGE SCALE GENOMIC DNA]</scope>
</reference>
<organism evidence="1 2">
    <name type="scientific">Melastoma candidum</name>
    <dbReference type="NCBI Taxonomy" id="119954"/>
    <lineage>
        <taxon>Eukaryota</taxon>
        <taxon>Viridiplantae</taxon>
        <taxon>Streptophyta</taxon>
        <taxon>Embryophyta</taxon>
        <taxon>Tracheophyta</taxon>
        <taxon>Spermatophyta</taxon>
        <taxon>Magnoliopsida</taxon>
        <taxon>eudicotyledons</taxon>
        <taxon>Gunneridae</taxon>
        <taxon>Pentapetalae</taxon>
        <taxon>rosids</taxon>
        <taxon>malvids</taxon>
        <taxon>Myrtales</taxon>
        <taxon>Melastomataceae</taxon>
        <taxon>Melastomatoideae</taxon>
        <taxon>Melastomateae</taxon>
        <taxon>Melastoma</taxon>
    </lineage>
</organism>